<gene>
    <name evidence="2" type="ORF">PG991_003058</name>
</gene>
<evidence type="ECO:0000313" key="2">
    <source>
        <dbReference type="EMBL" id="KAK8033660.1"/>
    </source>
</evidence>
<name>A0ABR1SH43_9PEZI</name>
<sequence>MSIVTVISILRLVWLYETALLSPKYDANYDIRVTYSSFKTGLAIISASCPALRGLLIQWFPQLFAYSKTYGTGTSGQNRRHQYHDGGQYYGRSSTAARTDASSFHNSTKTKRSTISQYFAMKDMRQTRFEVRAHSPSVSEEEMMALDGMRKTTEIQMQRSE</sequence>
<accession>A0ABR1SH43</accession>
<comment type="caution">
    <text evidence="2">The sequence shown here is derived from an EMBL/GenBank/DDBJ whole genome shotgun (WGS) entry which is preliminary data.</text>
</comment>
<dbReference type="Proteomes" id="UP001396898">
    <property type="component" value="Unassembled WGS sequence"/>
</dbReference>
<feature type="region of interest" description="Disordered" evidence="1">
    <location>
        <begin position="73"/>
        <end position="93"/>
    </location>
</feature>
<evidence type="ECO:0000256" key="1">
    <source>
        <dbReference type="SAM" id="MobiDB-lite"/>
    </source>
</evidence>
<dbReference type="EMBL" id="JAQQWI010000006">
    <property type="protein sequence ID" value="KAK8033660.1"/>
    <property type="molecule type" value="Genomic_DNA"/>
</dbReference>
<protein>
    <submittedName>
        <fullName evidence="2">Uncharacterized protein</fullName>
    </submittedName>
</protein>
<proteinExistence type="predicted"/>
<evidence type="ECO:0000313" key="3">
    <source>
        <dbReference type="Proteomes" id="UP001396898"/>
    </source>
</evidence>
<reference evidence="2 3" key="1">
    <citation type="submission" date="2023-01" db="EMBL/GenBank/DDBJ databases">
        <title>Analysis of 21 Apiospora genomes using comparative genomics revels a genus with tremendous synthesis potential of carbohydrate active enzymes and secondary metabolites.</title>
        <authorList>
            <person name="Sorensen T."/>
        </authorList>
    </citation>
    <scope>NUCLEOTIDE SEQUENCE [LARGE SCALE GENOMIC DNA]</scope>
    <source>
        <strain evidence="2 3">CBS 20057</strain>
    </source>
</reference>
<organism evidence="2 3">
    <name type="scientific">Apiospora marii</name>
    <dbReference type="NCBI Taxonomy" id="335849"/>
    <lineage>
        <taxon>Eukaryota</taxon>
        <taxon>Fungi</taxon>
        <taxon>Dikarya</taxon>
        <taxon>Ascomycota</taxon>
        <taxon>Pezizomycotina</taxon>
        <taxon>Sordariomycetes</taxon>
        <taxon>Xylariomycetidae</taxon>
        <taxon>Amphisphaeriales</taxon>
        <taxon>Apiosporaceae</taxon>
        <taxon>Apiospora</taxon>
    </lineage>
</organism>
<keyword evidence="3" id="KW-1185">Reference proteome</keyword>